<dbReference type="InterPro" id="IPR018497">
    <property type="entry name" value="Peptidase_M13_C"/>
</dbReference>
<dbReference type="GO" id="GO:0004222">
    <property type="term" value="F:metalloendopeptidase activity"/>
    <property type="evidence" value="ECO:0007669"/>
    <property type="project" value="InterPro"/>
</dbReference>
<sequence>MRKITLKKITSIILVLFLSISTSLNNTPYSSEFNIISVLNSNSIESYSDARIEDDFYNAVNKEWLSKVKLDDGYISYGTFEEVCGRVNGDILNIISDIQKNKDSYDKNSDELKVLNLYNNYLDMKKRDELGTKPLEKYMNQINEIKDTNDLKAILKDDEFSYFQPLINLGVGPDYKNSNINVLYVSRSNLGLGNSFYYKDTSEKSQKIKQIYIDYIAKLHMLYGENEDVAKKNAETFFNIENEFAKKIPSYEEEAKDENRIQNSYNLYTVKELNKLIPNADIPGLLNKLNINNPKKIIVENPEELKLVNSLISKDNLENIKTYFKTNVLMNTDNYLTSKHREACNELRKVLYGVECSDLDEGSGVKFVSGQLNEIISKLYVNKHFDDESKNDVEKMSKEIIENFEYRLQSNTWMSKSTKEKALRKLENVNVKVGYPEKWNDYSDVVINSYGEGGSLVDNLISIYTSQSKKQFSKLNHEVDKNEWNMGPCTVNAYYNALNNEIVFPAGILQAPFYDKNAKKEKNLGGIGVVIGHELTHAFDNTGAQFDETGKLKNWWNQNDYKEFTNRSKKVVDYYSNIKMGNEKNVNGILTVGENISDLGGMACVLDIAKKMEDPNLKDLFENYATVWREISTNELKEYLLNNDPHAPKKVRVNAVLSQFEDFYKTYNIKEGDKMYVRPEDRVGIW</sequence>
<dbReference type="STRING" id="1520.LF65_00420"/>
<feature type="signal peptide" evidence="8">
    <location>
        <begin position="1"/>
        <end position="26"/>
    </location>
</feature>
<dbReference type="PROSITE" id="PS51885">
    <property type="entry name" value="NEPRILYSIN"/>
    <property type="match status" value="1"/>
</dbReference>
<dbReference type="PRINTS" id="PR00786">
    <property type="entry name" value="NEPRILYSIN"/>
</dbReference>
<dbReference type="GO" id="GO:0005886">
    <property type="term" value="C:plasma membrane"/>
    <property type="evidence" value="ECO:0007669"/>
    <property type="project" value="TreeGrafter"/>
</dbReference>
<dbReference type="CDD" id="cd08662">
    <property type="entry name" value="M13"/>
    <property type="match status" value="1"/>
</dbReference>
<dbReference type="GO" id="GO:0046872">
    <property type="term" value="F:metal ion binding"/>
    <property type="evidence" value="ECO:0007669"/>
    <property type="project" value="UniProtKB-KW"/>
</dbReference>
<keyword evidence="7" id="KW-0482">Metalloprotease</keyword>
<organism evidence="11 12">
    <name type="scientific">Clostridium beijerinckii</name>
    <name type="common">Clostridium MP</name>
    <dbReference type="NCBI Taxonomy" id="1520"/>
    <lineage>
        <taxon>Bacteria</taxon>
        <taxon>Bacillati</taxon>
        <taxon>Bacillota</taxon>
        <taxon>Clostridia</taxon>
        <taxon>Eubacteriales</taxon>
        <taxon>Clostridiaceae</taxon>
        <taxon>Clostridium</taxon>
    </lineage>
</organism>
<dbReference type="Pfam" id="PF05649">
    <property type="entry name" value="Peptidase_M13_N"/>
    <property type="match status" value="1"/>
</dbReference>
<keyword evidence="5" id="KW-0378">Hydrolase</keyword>
<dbReference type="RefSeq" id="WP_041893747.1">
    <property type="nucleotide sequence ID" value="NZ_CP010086.2"/>
</dbReference>
<dbReference type="Pfam" id="PF01431">
    <property type="entry name" value="Peptidase_M13"/>
    <property type="match status" value="1"/>
</dbReference>
<evidence type="ECO:0000313" key="11">
    <source>
        <dbReference type="EMBL" id="AJH02295.1"/>
    </source>
</evidence>
<evidence type="ECO:0000256" key="8">
    <source>
        <dbReference type="SAM" id="SignalP"/>
    </source>
</evidence>
<evidence type="ECO:0000256" key="7">
    <source>
        <dbReference type="ARBA" id="ARBA00023049"/>
    </source>
</evidence>
<evidence type="ECO:0000256" key="2">
    <source>
        <dbReference type="ARBA" id="ARBA00007357"/>
    </source>
</evidence>
<evidence type="ECO:0000256" key="3">
    <source>
        <dbReference type="ARBA" id="ARBA00022670"/>
    </source>
</evidence>
<name>A0A0B5QIT9_CLOBE</name>
<reference evidence="12" key="1">
    <citation type="submission" date="2014-12" db="EMBL/GenBank/DDBJ databases">
        <title>Genome sequence of Clostridium beijerinckii strain 59B.</title>
        <authorList>
            <person name="Little G.T."/>
            <person name="Minton N.P."/>
        </authorList>
    </citation>
    <scope>NUCLEOTIDE SEQUENCE [LARGE SCALE GENOMIC DNA]</scope>
    <source>
        <strain evidence="12">59B</strain>
    </source>
</reference>
<dbReference type="Proteomes" id="UP000031866">
    <property type="component" value="Chromosome"/>
</dbReference>
<feature type="chain" id="PRO_5038878846" evidence="8">
    <location>
        <begin position="27"/>
        <end position="686"/>
    </location>
</feature>
<dbReference type="Gene3D" id="1.10.1380.10">
    <property type="entry name" value="Neutral endopeptidase , domain2"/>
    <property type="match status" value="1"/>
</dbReference>
<comment type="cofactor">
    <cofactor evidence="1">
        <name>Zn(2+)</name>
        <dbReference type="ChEBI" id="CHEBI:29105"/>
    </cofactor>
</comment>
<dbReference type="InterPro" id="IPR000718">
    <property type="entry name" value="Peptidase_M13"/>
</dbReference>
<dbReference type="InterPro" id="IPR008753">
    <property type="entry name" value="Peptidase_M13_N"/>
</dbReference>
<dbReference type="KEGG" id="cbei:LF65_00420"/>
<dbReference type="Gene3D" id="3.40.390.10">
    <property type="entry name" value="Collagenase (Catalytic Domain)"/>
    <property type="match status" value="1"/>
</dbReference>
<dbReference type="PANTHER" id="PTHR11733">
    <property type="entry name" value="ZINC METALLOPROTEASE FAMILY M13 NEPRILYSIN-RELATED"/>
    <property type="match status" value="1"/>
</dbReference>
<feature type="domain" description="Peptidase M13 C-terminal" evidence="9">
    <location>
        <begin position="492"/>
        <end position="683"/>
    </location>
</feature>
<dbReference type="InterPro" id="IPR024079">
    <property type="entry name" value="MetalloPept_cat_dom_sf"/>
</dbReference>
<dbReference type="OrthoDB" id="9775677at2"/>
<evidence type="ECO:0000259" key="9">
    <source>
        <dbReference type="Pfam" id="PF01431"/>
    </source>
</evidence>
<dbReference type="PANTHER" id="PTHR11733:SF167">
    <property type="entry name" value="FI17812P1-RELATED"/>
    <property type="match status" value="1"/>
</dbReference>
<feature type="domain" description="Peptidase M13 N-terminal" evidence="10">
    <location>
        <begin position="54"/>
        <end position="436"/>
    </location>
</feature>
<gene>
    <name evidence="11" type="ORF">LF65_00420</name>
</gene>
<evidence type="ECO:0000256" key="4">
    <source>
        <dbReference type="ARBA" id="ARBA00022723"/>
    </source>
</evidence>
<proteinExistence type="inferred from homology"/>
<comment type="similarity">
    <text evidence="2">Belongs to the peptidase M13 family.</text>
</comment>
<dbReference type="SUPFAM" id="SSF55486">
    <property type="entry name" value="Metalloproteases ('zincins'), catalytic domain"/>
    <property type="match status" value="1"/>
</dbReference>
<protein>
    <submittedName>
        <fullName evidence="11">Endothelin-converting protein</fullName>
    </submittedName>
</protein>
<evidence type="ECO:0000256" key="1">
    <source>
        <dbReference type="ARBA" id="ARBA00001947"/>
    </source>
</evidence>
<evidence type="ECO:0000256" key="5">
    <source>
        <dbReference type="ARBA" id="ARBA00022801"/>
    </source>
</evidence>
<accession>A0A0B5QIT9</accession>
<dbReference type="InterPro" id="IPR042089">
    <property type="entry name" value="Peptidase_M13_dom_2"/>
</dbReference>
<keyword evidence="8" id="KW-0732">Signal</keyword>
<dbReference type="GO" id="GO:0016485">
    <property type="term" value="P:protein processing"/>
    <property type="evidence" value="ECO:0007669"/>
    <property type="project" value="TreeGrafter"/>
</dbReference>
<dbReference type="EMBL" id="CP010086">
    <property type="protein sequence ID" value="AJH02295.1"/>
    <property type="molecule type" value="Genomic_DNA"/>
</dbReference>
<keyword evidence="6" id="KW-0862">Zinc</keyword>
<evidence type="ECO:0000256" key="6">
    <source>
        <dbReference type="ARBA" id="ARBA00022833"/>
    </source>
</evidence>
<evidence type="ECO:0000313" key="12">
    <source>
        <dbReference type="Proteomes" id="UP000031866"/>
    </source>
</evidence>
<evidence type="ECO:0000259" key="10">
    <source>
        <dbReference type="Pfam" id="PF05649"/>
    </source>
</evidence>
<keyword evidence="3" id="KW-0645">Protease</keyword>
<keyword evidence="4" id="KW-0479">Metal-binding</keyword>
<dbReference type="AlphaFoldDB" id="A0A0B5QIT9"/>